<dbReference type="OrthoDB" id="4990at2"/>
<dbReference type="InterPro" id="IPR021729">
    <property type="entry name" value="DUF3298"/>
</dbReference>
<evidence type="ECO:0000259" key="3">
    <source>
        <dbReference type="Pfam" id="PF13786"/>
    </source>
</evidence>
<dbReference type="Pfam" id="PF13786">
    <property type="entry name" value="DUF4179"/>
    <property type="match status" value="1"/>
</dbReference>
<sequence length="301" mass="34265">MEDKHLDKHLEEMKNDYLAVPIPKELDFIVKRALKEGGKDKLKKKRTLRWIGVIAASFAIFTVTLNTSPAFAQSLAEVPGLGNVIKVLTFKGYTLDEGNFKADLKVPVIDGLDDKNLEATLNSQYLEENKKLYESFMADISDIKERDSEAHMGIDTGYEVKTDNDQIFSIGRYVLNIAGSSSTTYKYDTIDKKNQILITLPSLFKDEQYISVISEYIQQQMREQMQSNEGVIYWVSGAELDFSFDPFEKIDKNQSFYINSNGKLVISFNKYEVAPGYMGVIEFVIPSEILSEHLVSNDYIH</sequence>
<dbReference type="InterPro" id="IPR025436">
    <property type="entry name" value="DUF4179"/>
</dbReference>
<proteinExistence type="predicted"/>
<feature type="domain" description="DUF3298" evidence="2">
    <location>
        <begin position="203"/>
        <end position="286"/>
    </location>
</feature>
<evidence type="ECO:0000256" key="1">
    <source>
        <dbReference type="SAM" id="Phobius"/>
    </source>
</evidence>
<feature type="domain" description="DUF4179" evidence="3">
    <location>
        <begin position="43"/>
        <end position="129"/>
    </location>
</feature>
<dbReference type="RefSeq" id="WP_007779665.1">
    <property type="nucleotide sequence ID" value="NZ_CM001441.1"/>
</dbReference>
<keyword evidence="1" id="KW-0812">Transmembrane</keyword>
<dbReference type="Pfam" id="PF11738">
    <property type="entry name" value="DUF3298"/>
    <property type="match status" value="1"/>
</dbReference>
<keyword evidence="5" id="KW-1185">Reference proteome</keyword>
<keyword evidence="1" id="KW-0472">Membrane</keyword>
<dbReference type="eggNOG" id="ENOG502Z8Z7">
    <property type="taxonomic scope" value="Bacteria"/>
</dbReference>
<evidence type="ECO:0000259" key="2">
    <source>
        <dbReference type="Pfam" id="PF11738"/>
    </source>
</evidence>
<reference evidence="4 5" key="1">
    <citation type="submission" date="2011-11" db="EMBL/GenBank/DDBJ databases">
        <title>The Noncontiguous Finished genome of Desulfosporosinus youngiae DSM 17734.</title>
        <authorList>
            <consortium name="US DOE Joint Genome Institute (JGI-PGF)"/>
            <person name="Lucas S."/>
            <person name="Han J."/>
            <person name="Lapidus A."/>
            <person name="Cheng J.-F."/>
            <person name="Goodwin L."/>
            <person name="Pitluck S."/>
            <person name="Peters L."/>
            <person name="Ovchinnikova G."/>
            <person name="Lu M."/>
            <person name="Land M.L."/>
            <person name="Hauser L."/>
            <person name="Pester M."/>
            <person name="Spring S."/>
            <person name="Ollivier B."/>
            <person name="Rattei T."/>
            <person name="Klenk H.-P."/>
            <person name="Wagner M."/>
            <person name="Loy A."/>
            <person name="Woyke T.J."/>
        </authorList>
    </citation>
    <scope>NUCLEOTIDE SEQUENCE [LARGE SCALE GENOMIC DNA]</scope>
    <source>
        <strain evidence="4 5">DSM 17734</strain>
    </source>
</reference>
<dbReference type="Proteomes" id="UP000005104">
    <property type="component" value="Chromosome"/>
</dbReference>
<keyword evidence="1" id="KW-1133">Transmembrane helix</keyword>
<feature type="transmembrane region" description="Helical" evidence="1">
    <location>
        <begin position="47"/>
        <end position="65"/>
    </location>
</feature>
<protein>
    <submittedName>
        <fullName evidence="4">Uncharacterized protein</fullName>
    </submittedName>
</protein>
<dbReference type="Gene3D" id="3.90.640.20">
    <property type="entry name" value="Heat-shock cognate protein, ATPase"/>
    <property type="match status" value="1"/>
</dbReference>
<dbReference type="AlphaFoldDB" id="H5XT10"/>
<gene>
    <name evidence="4" type="ORF">DesyoDRAFT_0798</name>
</gene>
<dbReference type="STRING" id="768710.DesyoDRAFT_0798"/>
<dbReference type="EMBL" id="CM001441">
    <property type="protein sequence ID" value="EHQ87973.1"/>
    <property type="molecule type" value="Genomic_DNA"/>
</dbReference>
<name>H5XT10_9FIRM</name>
<evidence type="ECO:0000313" key="5">
    <source>
        <dbReference type="Proteomes" id="UP000005104"/>
    </source>
</evidence>
<evidence type="ECO:0000313" key="4">
    <source>
        <dbReference type="EMBL" id="EHQ87973.1"/>
    </source>
</evidence>
<dbReference type="InterPro" id="IPR037126">
    <property type="entry name" value="PdaC/RsiV-like_sf"/>
</dbReference>
<organism evidence="4 5">
    <name type="scientific">Desulfosporosinus youngiae DSM 17734</name>
    <dbReference type="NCBI Taxonomy" id="768710"/>
    <lineage>
        <taxon>Bacteria</taxon>
        <taxon>Bacillati</taxon>
        <taxon>Bacillota</taxon>
        <taxon>Clostridia</taxon>
        <taxon>Eubacteriales</taxon>
        <taxon>Desulfitobacteriaceae</taxon>
        <taxon>Desulfosporosinus</taxon>
    </lineage>
</organism>
<dbReference type="Gene3D" id="3.30.565.40">
    <property type="entry name" value="Fervidobacterium nodosum Rt17-B1 like"/>
    <property type="match status" value="1"/>
</dbReference>
<accession>H5XT10</accession>
<dbReference type="HOGENOM" id="CLU_049430_0_0_9"/>